<keyword evidence="1" id="KW-0472">Membrane</keyword>
<keyword evidence="1" id="KW-1133">Transmembrane helix</keyword>
<organism evidence="2">
    <name type="scientific">Steinernema carpocapsae</name>
    <name type="common">Entomopathogenic nematode</name>
    <dbReference type="NCBI Taxonomy" id="34508"/>
    <lineage>
        <taxon>Eukaryota</taxon>
        <taxon>Metazoa</taxon>
        <taxon>Ecdysozoa</taxon>
        <taxon>Nematoda</taxon>
        <taxon>Chromadorea</taxon>
        <taxon>Rhabditida</taxon>
        <taxon>Tylenchina</taxon>
        <taxon>Panagrolaimomorpha</taxon>
        <taxon>Strongyloidoidea</taxon>
        <taxon>Steinernematidae</taxon>
        <taxon>Steinernema</taxon>
    </lineage>
</organism>
<gene>
    <name evidence="2" type="ORF">L596_006952</name>
</gene>
<evidence type="ECO:0000313" key="2">
    <source>
        <dbReference type="EMBL" id="TKR92262.1"/>
    </source>
</evidence>
<comment type="caution">
    <text evidence="2">The sequence shown here is derived from an EMBL/GenBank/DDBJ whole genome shotgun (WGS) entry which is preliminary data.</text>
</comment>
<feature type="transmembrane region" description="Helical" evidence="1">
    <location>
        <begin position="50"/>
        <end position="68"/>
    </location>
</feature>
<feature type="transmembrane region" description="Helical" evidence="1">
    <location>
        <begin position="118"/>
        <end position="138"/>
    </location>
</feature>
<keyword evidence="1" id="KW-0812">Transmembrane</keyword>
<feature type="transmembrane region" description="Helical" evidence="1">
    <location>
        <begin position="80"/>
        <end position="97"/>
    </location>
</feature>
<evidence type="ECO:0008006" key="3">
    <source>
        <dbReference type="Google" id="ProtNLM"/>
    </source>
</evidence>
<feature type="transmembrane region" description="Helical" evidence="1">
    <location>
        <begin position="6"/>
        <end position="30"/>
    </location>
</feature>
<reference evidence="2" key="1">
    <citation type="submission" date="2013-11" db="EMBL/GenBank/DDBJ databases">
        <authorList>
            <person name="Sternberg P."/>
            <person name="Dillman A."/>
            <person name="Macchietto M."/>
        </authorList>
    </citation>
    <scope>NUCLEOTIDE SEQUENCE</scope>
    <source>
        <strain evidence="2">ALL</strain>
    </source>
</reference>
<protein>
    <recommendedName>
        <fullName evidence="3">7TM GPCR serpentine receptor class x (Srx) domain-containing protein</fullName>
    </recommendedName>
</protein>
<dbReference type="EMBL" id="AZBU02000002">
    <property type="protein sequence ID" value="TKR92262.1"/>
    <property type="molecule type" value="Genomic_DNA"/>
</dbReference>
<sequence length="268" mass="30736">MEIKFWVAGTLYIFIPLLFLPIHVRILFVFITNKDYRKLQCYQIMAQIEVLTFFMMPFNISIGLTILWKTPLISTTLIKLMIFSFVCIIAMDVVLALNRLKVIFALPYPTVIDTVLQVAVWISGLVFLGLMLTPMLGFELSEDFYAVSPDFSRPWALVEAQVESYFIISCAALSVLIYVVIVAYFGYLKIKHNNSDLKIPQKNILIQALVRFCGDILIQIANQWVANQDADSESVLIAVKIMDFMVMFNYICMPPILYLCTNRRPPSE</sequence>
<dbReference type="AlphaFoldDB" id="A0A4U5P7L9"/>
<reference evidence="2" key="3">
    <citation type="journal article" date="2019" name="G3 (Bethesda)">
        <title>Hybrid Assembly of the Genome of the Entomopathogenic Nematode Steinernema carpocapsae Identifies the X-Chromosome.</title>
        <authorList>
            <person name="Serra L."/>
            <person name="Macchietto M."/>
            <person name="Macias-Munoz A."/>
            <person name="McGill C.J."/>
            <person name="Rodriguez I.M."/>
            <person name="Rodriguez B."/>
            <person name="Murad R."/>
            <person name="Mortazavi A."/>
        </authorList>
    </citation>
    <scope>NUCLEOTIDE SEQUENCE</scope>
    <source>
        <strain evidence="2">ALL</strain>
    </source>
</reference>
<evidence type="ECO:0000256" key="1">
    <source>
        <dbReference type="SAM" id="Phobius"/>
    </source>
</evidence>
<feature type="transmembrane region" description="Helical" evidence="1">
    <location>
        <begin position="165"/>
        <end position="187"/>
    </location>
</feature>
<reference evidence="2" key="2">
    <citation type="journal article" date="2015" name="Genome Biol.">
        <title>Comparative genomics of Steinernema reveals deeply conserved gene regulatory networks.</title>
        <authorList>
            <person name="Dillman A.R."/>
            <person name="Macchietto M."/>
            <person name="Porter C.F."/>
            <person name="Rogers A."/>
            <person name="Williams B."/>
            <person name="Antoshechkin I."/>
            <person name="Lee M.M."/>
            <person name="Goodwin Z."/>
            <person name="Lu X."/>
            <person name="Lewis E.E."/>
            <person name="Goodrich-Blair H."/>
            <person name="Stock S.P."/>
            <person name="Adams B.J."/>
            <person name="Sternberg P.W."/>
            <person name="Mortazavi A."/>
        </authorList>
    </citation>
    <scope>NUCLEOTIDE SEQUENCE [LARGE SCALE GENOMIC DNA]</scope>
    <source>
        <strain evidence="2">ALL</strain>
    </source>
</reference>
<accession>A0A4U5P7L9</accession>
<proteinExistence type="predicted"/>
<name>A0A4U5P7L9_STECR</name>
<dbReference type="OrthoDB" id="10526113at2759"/>